<evidence type="ECO:0000256" key="11">
    <source>
        <dbReference type="ARBA" id="ARBA00030372"/>
    </source>
</evidence>
<dbReference type="PANTHER" id="PTHR13094">
    <property type="entry name" value="NADH-UBIQUINONE OXIDOREDUCTASE PDSW SUBUNIT"/>
    <property type="match status" value="1"/>
</dbReference>
<evidence type="ECO:0000256" key="1">
    <source>
        <dbReference type="ARBA" id="ARBA00004443"/>
    </source>
</evidence>
<name>A0A8C4XDM4_ERPCA</name>
<evidence type="ECO:0000256" key="6">
    <source>
        <dbReference type="ARBA" id="ARBA00022792"/>
    </source>
</evidence>
<keyword evidence="4" id="KW-0813">Transport</keyword>
<dbReference type="Pfam" id="PF10249">
    <property type="entry name" value="NDUFB10"/>
    <property type="match status" value="1"/>
</dbReference>
<evidence type="ECO:0000256" key="12">
    <source>
        <dbReference type="ARBA" id="ARBA00032549"/>
    </source>
</evidence>
<dbReference type="OrthoDB" id="6017729at2759"/>
<accession>A0A8C4XDM4</accession>
<organism evidence="13 14">
    <name type="scientific">Erpetoichthys calabaricus</name>
    <name type="common">Rope fish</name>
    <name type="synonym">Calamoichthys calabaricus</name>
    <dbReference type="NCBI Taxonomy" id="27687"/>
    <lineage>
        <taxon>Eukaryota</taxon>
        <taxon>Metazoa</taxon>
        <taxon>Chordata</taxon>
        <taxon>Craniata</taxon>
        <taxon>Vertebrata</taxon>
        <taxon>Euteleostomi</taxon>
        <taxon>Actinopterygii</taxon>
        <taxon>Polypteriformes</taxon>
        <taxon>Polypteridae</taxon>
        <taxon>Erpetoichthys</taxon>
    </lineage>
</organism>
<evidence type="ECO:0000256" key="3">
    <source>
        <dbReference type="ARBA" id="ARBA00014109"/>
    </source>
</evidence>
<evidence type="ECO:0000313" key="14">
    <source>
        <dbReference type="Proteomes" id="UP000694620"/>
    </source>
</evidence>
<dbReference type="GeneID" id="114661115"/>
<dbReference type="GeneTree" id="ENSGT00390000006348"/>
<dbReference type="RefSeq" id="XP_028670083.1">
    <property type="nucleotide sequence ID" value="XM_028814250.2"/>
</dbReference>
<dbReference type="InterPro" id="IPR019377">
    <property type="entry name" value="NADH_UbQ_OxRdtase_su10"/>
</dbReference>
<comment type="similarity">
    <text evidence="2">Belongs to the complex I NDUFB10 subunit family.</text>
</comment>
<evidence type="ECO:0000256" key="2">
    <source>
        <dbReference type="ARBA" id="ARBA00008317"/>
    </source>
</evidence>
<reference evidence="13" key="3">
    <citation type="submission" date="2025-09" db="UniProtKB">
        <authorList>
            <consortium name="Ensembl"/>
        </authorList>
    </citation>
    <scope>IDENTIFICATION</scope>
</reference>
<dbReference type="GO" id="GO:0045271">
    <property type="term" value="C:respiratory chain complex I"/>
    <property type="evidence" value="ECO:0007669"/>
    <property type="project" value="UniProtKB-ARBA"/>
</dbReference>
<dbReference type="Proteomes" id="UP000694620">
    <property type="component" value="Chromosome 11"/>
</dbReference>
<dbReference type="CTD" id="4716"/>
<gene>
    <name evidence="13" type="primary">NDUFB10</name>
    <name evidence="13" type="synonym">ndufb10</name>
</gene>
<evidence type="ECO:0000256" key="4">
    <source>
        <dbReference type="ARBA" id="ARBA00022448"/>
    </source>
</evidence>
<keyword evidence="8" id="KW-0496">Mitochondrion</keyword>
<keyword evidence="6" id="KW-0999">Mitochondrion inner membrane</keyword>
<evidence type="ECO:0000256" key="8">
    <source>
        <dbReference type="ARBA" id="ARBA00023128"/>
    </source>
</evidence>
<dbReference type="InterPro" id="IPR039993">
    <property type="entry name" value="NDUFB10"/>
</dbReference>
<evidence type="ECO:0000313" key="13">
    <source>
        <dbReference type="Ensembl" id="ENSECRP00000023178.1"/>
    </source>
</evidence>
<dbReference type="Ensembl" id="ENSECRT00000023681.1">
    <property type="protein sequence ID" value="ENSECRP00000023178.1"/>
    <property type="gene ID" value="ENSECRG00000015697.1"/>
</dbReference>
<comment type="subcellular location">
    <subcellularLocation>
        <location evidence="1">Mitochondrion inner membrane</location>
        <topology evidence="1">Peripheral membrane protein</topology>
        <orientation evidence="1">Matrix side</orientation>
    </subcellularLocation>
</comment>
<reference evidence="13" key="1">
    <citation type="submission" date="2021-06" db="EMBL/GenBank/DDBJ databases">
        <authorList>
            <consortium name="Wellcome Sanger Institute Data Sharing"/>
        </authorList>
    </citation>
    <scope>NUCLEOTIDE SEQUENCE [LARGE SCALE GENOMIC DNA]</scope>
</reference>
<evidence type="ECO:0000256" key="5">
    <source>
        <dbReference type="ARBA" id="ARBA00022660"/>
    </source>
</evidence>
<evidence type="ECO:0000256" key="10">
    <source>
        <dbReference type="ARBA" id="ARBA00024857"/>
    </source>
</evidence>
<dbReference type="GO" id="GO:0005743">
    <property type="term" value="C:mitochondrial inner membrane"/>
    <property type="evidence" value="ECO:0007669"/>
    <property type="project" value="UniProtKB-SubCell"/>
</dbReference>
<comment type="function">
    <text evidence="10">Accessory subunit that is involved in the functional assembly of the mitochondrial respiratory chain complex I. Complex I has an NADH dehydrogenase activity with ubiquinone as an immediate electron acceptor and mediates the transfer of electrons from NADH to the respiratory chain.</text>
</comment>
<evidence type="ECO:0000256" key="9">
    <source>
        <dbReference type="ARBA" id="ARBA00023136"/>
    </source>
</evidence>
<keyword evidence="5" id="KW-0679">Respiratory chain</keyword>
<protein>
    <recommendedName>
        <fullName evidence="3">NADH dehydrogenase [ubiquinone] 1 beta subcomplex subunit 10</fullName>
    </recommendedName>
    <alternativeName>
        <fullName evidence="11">Complex I-PDSW</fullName>
    </alternativeName>
    <alternativeName>
        <fullName evidence="12">NADH-ubiquinone oxidoreductase PDSW subunit</fullName>
    </alternativeName>
</protein>
<keyword evidence="9" id="KW-0472">Membrane</keyword>
<keyword evidence="7" id="KW-0249">Electron transport</keyword>
<dbReference type="AlphaFoldDB" id="A0A8C4XDM4"/>
<proteinExistence type="inferred from homology"/>
<reference evidence="13" key="2">
    <citation type="submission" date="2025-08" db="UniProtKB">
        <authorList>
            <consortium name="Ensembl"/>
        </authorList>
    </citation>
    <scope>IDENTIFICATION</scope>
</reference>
<dbReference type="PANTHER" id="PTHR13094:SF1">
    <property type="entry name" value="NADH DEHYDROGENASE [UBIQUINONE] 1 BETA SUBCOMPLEX SUBUNIT 10"/>
    <property type="match status" value="1"/>
</dbReference>
<sequence>MPEDWDKDVYPKAPRRTPVVDKQTALPNPLDFISRLFYYTVDLPVTTVRDWIDHQHQKNKFYYYHQQFRRVPDLTECQVGDHLCCFEAEMQWSRDYKVDQEIVKVMQERMQACQQREGESYMQNCAKEIQQFQQVAAAYQSRYGDLGVYASARKCLMKQKQRMIEEREKQKAA</sequence>
<evidence type="ECO:0000256" key="7">
    <source>
        <dbReference type="ARBA" id="ARBA00022982"/>
    </source>
</evidence>
<keyword evidence="14" id="KW-1185">Reference proteome</keyword>